<evidence type="ECO:0000256" key="3">
    <source>
        <dbReference type="PROSITE-ProRule" id="PRU00708"/>
    </source>
</evidence>
<feature type="repeat" description="PPR" evidence="3">
    <location>
        <begin position="243"/>
        <end position="277"/>
    </location>
</feature>
<dbReference type="InterPro" id="IPR011990">
    <property type="entry name" value="TPR-like_helical_dom_sf"/>
</dbReference>
<dbReference type="Pfam" id="PF01535">
    <property type="entry name" value="PPR"/>
    <property type="match status" value="1"/>
</dbReference>
<dbReference type="EMBL" id="JBCNJP010000012">
    <property type="protein sequence ID" value="KAK9070612.1"/>
    <property type="molecule type" value="Genomic_DNA"/>
</dbReference>
<gene>
    <name evidence="5" type="ORF">SSX86_011014</name>
</gene>
<dbReference type="InterPro" id="IPR002625">
    <property type="entry name" value="Smr_dom"/>
</dbReference>
<dbReference type="PROSITE" id="PS51375">
    <property type="entry name" value="PPR"/>
    <property type="match status" value="7"/>
</dbReference>
<dbReference type="PANTHER" id="PTHR47447">
    <property type="entry name" value="OS03G0856100 PROTEIN"/>
    <property type="match status" value="1"/>
</dbReference>
<sequence length="802" mass="90523">MIGRSRSFSRYVFNNLQLLRSHSASIPVRFDEFNPTNRPNPNPNFSARSYCYGKKSQGNNEWTEEIDYLDESGSVIYTGKGIRSVEPRVDDHIMVGGLKQPFSNASAVAKIVEIVKRWKWGPEMETQLDKLQFLPNMIHITQALKVTGDGDASLSLFKWAKRQSWYSPSDECYLALIDRLNHSRDFEGIQSVFDDLVLDSAKMTTVPDFSAFSRVVQYLAKAEKLEVSFCCFKKIQESGCKVDTKTYNSLITLFLDKGLPFKAFEIYENMEGSGSCLDLATYELMIPNLARSGRIDAALKLFQQMKEKNMKPGFMIFASLVDSLGKAGRLDASMKIYMEMQGFGLKPSAAMFVSMIESYVKAGKLDTALRIWDEMKKARLRPNYGLYTMVVEAHAKSGKLETAMSVFSDMEKAGFLPTPSTYSCLLEMHAGSGQVDAAMKLYNSMSNAGVRPGLTTYTALLTLLAKKKLVDIAAKILLEMKAMGYTVDVTASDVLMVFIKDASVDLALRWLRFMGSSGIRTNNFIIRQLFESCMKNGLYDSAKPLLENYVDSAAKVDLILYTSILAHLVRCQEEQNERHLMSILSATKHKAHEFMCGLFTGPEQRKQPVLVFVREFFQNIDYESEEGAARYFVNVLLNYLVLMGQINRARCVWKVSYENKLFPKAIVFDQHIAWSLDVRNLSVGAALIAVVHTLHRFRKRMLYYGVIPRRIKLVTGPTLKIVVAQMLSAVESPFEVSKVVLRAPGDSVSEWFKKPIVQQFLLNEIPSRSDILMHKLNILFPSSAPEIRSLNLPKPLVAGRVM</sequence>
<dbReference type="PANTHER" id="PTHR47447:SF17">
    <property type="entry name" value="OS12G0638900 PROTEIN"/>
    <property type="match status" value="1"/>
</dbReference>
<dbReference type="InterPro" id="IPR002885">
    <property type="entry name" value="PPR_rpt"/>
</dbReference>
<proteinExistence type="inferred from homology"/>
<accession>A0AAP0DD37</accession>
<evidence type="ECO:0000313" key="5">
    <source>
        <dbReference type="EMBL" id="KAK9070612.1"/>
    </source>
</evidence>
<comment type="similarity">
    <text evidence="1">Belongs to the PPR family. P subfamily.</text>
</comment>
<dbReference type="Pfam" id="PF13812">
    <property type="entry name" value="PPR_3"/>
    <property type="match status" value="1"/>
</dbReference>
<dbReference type="FunFam" id="1.25.40.10:FF:003121">
    <property type="entry name" value="Pentatricopeptide repeat-containing protein At1g79490, mitochondrial"/>
    <property type="match status" value="1"/>
</dbReference>
<dbReference type="Proteomes" id="UP001408789">
    <property type="component" value="Unassembled WGS sequence"/>
</dbReference>
<organism evidence="5 6">
    <name type="scientific">Deinandra increscens subsp. villosa</name>
    <dbReference type="NCBI Taxonomy" id="3103831"/>
    <lineage>
        <taxon>Eukaryota</taxon>
        <taxon>Viridiplantae</taxon>
        <taxon>Streptophyta</taxon>
        <taxon>Embryophyta</taxon>
        <taxon>Tracheophyta</taxon>
        <taxon>Spermatophyta</taxon>
        <taxon>Magnoliopsida</taxon>
        <taxon>eudicotyledons</taxon>
        <taxon>Gunneridae</taxon>
        <taxon>Pentapetalae</taxon>
        <taxon>asterids</taxon>
        <taxon>campanulids</taxon>
        <taxon>Asterales</taxon>
        <taxon>Asteraceae</taxon>
        <taxon>Asteroideae</taxon>
        <taxon>Heliantheae alliance</taxon>
        <taxon>Madieae</taxon>
        <taxon>Madiinae</taxon>
        <taxon>Deinandra</taxon>
    </lineage>
</organism>
<reference evidence="5 6" key="1">
    <citation type="submission" date="2024-04" db="EMBL/GenBank/DDBJ databases">
        <title>The reference genome of an endangered Asteraceae, Deinandra increscens subsp. villosa, native to the Central Coast of California.</title>
        <authorList>
            <person name="Guilliams M."/>
            <person name="Hasenstab-Lehman K."/>
            <person name="Meyer R."/>
            <person name="Mcevoy S."/>
        </authorList>
    </citation>
    <scope>NUCLEOTIDE SEQUENCE [LARGE SCALE GENOMIC DNA]</scope>
    <source>
        <tissue evidence="5">Leaf</tissue>
    </source>
</reference>
<feature type="repeat" description="PPR" evidence="3">
    <location>
        <begin position="313"/>
        <end position="347"/>
    </location>
</feature>
<evidence type="ECO:0000256" key="1">
    <source>
        <dbReference type="ARBA" id="ARBA00007626"/>
    </source>
</evidence>
<feature type="repeat" description="PPR" evidence="3">
    <location>
        <begin position="453"/>
        <end position="487"/>
    </location>
</feature>
<feature type="domain" description="Smr" evidence="4">
    <location>
        <begin position="676"/>
        <end position="752"/>
    </location>
</feature>
<comment type="caution">
    <text evidence="5">The sequence shown here is derived from an EMBL/GenBank/DDBJ whole genome shotgun (WGS) entry which is preliminary data.</text>
</comment>
<feature type="repeat" description="PPR" evidence="3">
    <location>
        <begin position="383"/>
        <end position="417"/>
    </location>
</feature>
<keyword evidence="6" id="KW-1185">Reference proteome</keyword>
<dbReference type="Pfam" id="PF17177">
    <property type="entry name" value="PPR_long"/>
    <property type="match status" value="1"/>
</dbReference>
<dbReference type="InterPro" id="IPR033443">
    <property type="entry name" value="PROP1-like_PPR_dom"/>
</dbReference>
<dbReference type="AlphaFoldDB" id="A0AAP0DD37"/>
<feature type="repeat" description="PPR" evidence="3">
    <location>
        <begin position="348"/>
        <end position="382"/>
    </location>
</feature>
<keyword evidence="2" id="KW-0677">Repeat</keyword>
<dbReference type="NCBIfam" id="TIGR00756">
    <property type="entry name" value="PPR"/>
    <property type="match status" value="6"/>
</dbReference>
<name>A0AAP0DD37_9ASTR</name>
<dbReference type="Gene3D" id="1.25.40.10">
    <property type="entry name" value="Tetratricopeptide repeat domain"/>
    <property type="match status" value="4"/>
</dbReference>
<dbReference type="SMART" id="SM00463">
    <property type="entry name" value="SMR"/>
    <property type="match status" value="1"/>
</dbReference>
<evidence type="ECO:0000259" key="4">
    <source>
        <dbReference type="PROSITE" id="PS50828"/>
    </source>
</evidence>
<evidence type="ECO:0000313" key="6">
    <source>
        <dbReference type="Proteomes" id="UP001408789"/>
    </source>
</evidence>
<dbReference type="PROSITE" id="PS50828">
    <property type="entry name" value="SMR"/>
    <property type="match status" value="1"/>
</dbReference>
<feature type="repeat" description="PPR" evidence="3">
    <location>
        <begin position="418"/>
        <end position="452"/>
    </location>
</feature>
<feature type="repeat" description="PPR" evidence="3">
    <location>
        <begin position="278"/>
        <end position="312"/>
    </location>
</feature>
<protein>
    <recommendedName>
        <fullName evidence="4">Smr domain-containing protein</fullName>
    </recommendedName>
</protein>
<evidence type="ECO:0000256" key="2">
    <source>
        <dbReference type="ARBA" id="ARBA00022737"/>
    </source>
</evidence>